<comment type="caution">
    <text evidence="2">The sequence shown here is derived from an EMBL/GenBank/DDBJ whole genome shotgun (WGS) entry which is preliminary data.</text>
</comment>
<reference evidence="3" key="1">
    <citation type="submission" date="2023-07" db="EMBL/GenBank/DDBJ databases">
        <title>30 novel species of actinomycetes from the DSMZ collection.</title>
        <authorList>
            <person name="Nouioui I."/>
        </authorList>
    </citation>
    <scope>NUCLEOTIDE SEQUENCE [LARGE SCALE GENOMIC DNA]</scope>
    <source>
        <strain evidence="3">DSM 40932</strain>
    </source>
</reference>
<dbReference type="RefSeq" id="WP_311604001.1">
    <property type="nucleotide sequence ID" value="NZ_JAVRFG010000036.1"/>
</dbReference>
<name>A0ABU2W8N0_9ACTN</name>
<keyword evidence="3" id="KW-1185">Reference proteome</keyword>
<organism evidence="2 3">
    <name type="scientific">Streptomyces stephensoniae</name>
    <dbReference type="NCBI Taxonomy" id="3375367"/>
    <lineage>
        <taxon>Bacteria</taxon>
        <taxon>Bacillati</taxon>
        <taxon>Actinomycetota</taxon>
        <taxon>Actinomycetes</taxon>
        <taxon>Kitasatosporales</taxon>
        <taxon>Streptomycetaceae</taxon>
        <taxon>Streptomyces</taxon>
    </lineage>
</organism>
<evidence type="ECO:0000313" key="3">
    <source>
        <dbReference type="Proteomes" id="UP001180556"/>
    </source>
</evidence>
<feature type="chain" id="PRO_5046274582" evidence="1">
    <location>
        <begin position="43"/>
        <end position="164"/>
    </location>
</feature>
<dbReference type="Proteomes" id="UP001180556">
    <property type="component" value="Unassembled WGS sequence"/>
</dbReference>
<feature type="signal peptide" evidence="1">
    <location>
        <begin position="1"/>
        <end position="42"/>
    </location>
</feature>
<keyword evidence="1" id="KW-0732">Signal</keyword>
<evidence type="ECO:0000256" key="1">
    <source>
        <dbReference type="SAM" id="SignalP"/>
    </source>
</evidence>
<evidence type="ECO:0000313" key="2">
    <source>
        <dbReference type="EMBL" id="MDT0493651.1"/>
    </source>
</evidence>
<sequence>MSLIHTARTAQHLAVRALAAYGLAHPLTLALLAAASTAAAQAWDRGHPYTRSTPPPAQNGPLVADSPHSLYIAAIRASAEHLRRCSICTRTTICPTGQRLLAAYFERRAAYRAQRGAPAPGEQPYADAVRAYRLHLLTCAACTPAVHCDPGAALHAAMEAHRGR</sequence>
<protein>
    <submittedName>
        <fullName evidence="2">Uncharacterized protein</fullName>
    </submittedName>
</protein>
<dbReference type="EMBL" id="JAVRFG010000036">
    <property type="protein sequence ID" value="MDT0493651.1"/>
    <property type="molecule type" value="Genomic_DNA"/>
</dbReference>
<gene>
    <name evidence="2" type="ORF">RM717_24430</name>
</gene>
<accession>A0ABU2W8N0</accession>
<proteinExistence type="predicted"/>